<dbReference type="InterPro" id="IPR045092">
    <property type="entry name" value="Rrp6-like"/>
</dbReference>
<dbReference type="PANTHER" id="PTHR12124">
    <property type="entry name" value="POLYMYOSITIS/SCLERODERMA AUTOANTIGEN-RELATED"/>
    <property type="match status" value="1"/>
</dbReference>
<dbReference type="InterPro" id="IPR044876">
    <property type="entry name" value="HRDC_dom_sf"/>
</dbReference>
<evidence type="ECO:0000313" key="2">
    <source>
        <dbReference type="EMBL" id="VDK31601.1"/>
    </source>
</evidence>
<dbReference type="GO" id="GO:0071044">
    <property type="term" value="P:histone mRNA catabolic process"/>
    <property type="evidence" value="ECO:0007669"/>
    <property type="project" value="TreeGrafter"/>
</dbReference>
<dbReference type="GO" id="GO:0071036">
    <property type="term" value="P:nuclear polyadenylation-dependent snoRNA catabolic process"/>
    <property type="evidence" value="ECO:0007669"/>
    <property type="project" value="TreeGrafter"/>
</dbReference>
<name>A0A0R3W0T3_TAEAS</name>
<dbReference type="InterPro" id="IPR012337">
    <property type="entry name" value="RNaseH-like_sf"/>
</dbReference>
<dbReference type="GO" id="GO:0003727">
    <property type="term" value="F:single-stranded RNA binding"/>
    <property type="evidence" value="ECO:0007669"/>
    <property type="project" value="TreeGrafter"/>
</dbReference>
<evidence type="ECO:0000313" key="3">
    <source>
        <dbReference type="Proteomes" id="UP000282613"/>
    </source>
</evidence>
<dbReference type="WBParaSite" id="TASK_0000329201-mRNA-1">
    <property type="protein sequence ID" value="TASK_0000329201-mRNA-1"/>
    <property type="gene ID" value="TASK_0000329201"/>
</dbReference>
<dbReference type="GO" id="GO:0071051">
    <property type="term" value="P:poly(A)-dependent snoRNA 3'-end processing"/>
    <property type="evidence" value="ECO:0007669"/>
    <property type="project" value="TreeGrafter"/>
</dbReference>
<accession>A0A0R3W0T3</accession>
<dbReference type="GO" id="GO:0071037">
    <property type="term" value="P:nuclear polyadenylation-dependent snRNA catabolic process"/>
    <property type="evidence" value="ECO:0007669"/>
    <property type="project" value="TreeGrafter"/>
</dbReference>
<dbReference type="GO" id="GO:0071038">
    <property type="term" value="P:TRAMP-dependent tRNA surveillance pathway"/>
    <property type="evidence" value="ECO:0007669"/>
    <property type="project" value="TreeGrafter"/>
</dbReference>
<dbReference type="GO" id="GO:0071035">
    <property type="term" value="P:nuclear polyadenylation-dependent rRNA catabolic process"/>
    <property type="evidence" value="ECO:0007669"/>
    <property type="project" value="TreeGrafter"/>
</dbReference>
<dbReference type="PANTHER" id="PTHR12124:SF47">
    <property type="entry name" value="EXOSOME COMPONENT 10"/>
    <property type="match status" value="1"/>
</dbReference>
<gene>
    <name evidence="2" type="ORF">TASK_LOCUS3293</name>
</gene>
<dbReference type="GO" id="GO:0000467">
    <property type="term" value="P:exonucleolytic trimming to generate mature 3'-end of 5.8S rRNA from tricistronic rRNA transcript (SSU-rRNA, 5.8S rRNA, LSU-rRNA)"/>
    <property type="evidence" value="ECO:0007669"/>
    <property type="project" value="InterPro"/>
</dbReference>
<dbReference type="SUPFAM" id="SSF53098">
    <property type="entry name" value="Ribonuclease H-like"/>
    <property type="match status" value="1"/>
</dbReference>
<dbReference type="Gene3D" id="3.30.420.10">
    <property type="entry name" value="Ribonuclease H-like superfamily/Ribonuclease H"/>
    <property type="match status" value="1"/>
</dbReference>
<feature type="domain" description="3'-5' exonuclease" evidence="1">
    <location>
        <begin position="2"/>
        <end position="75"/>
    </location>
</feature>
<proteinExistence type="predicted"/>
<dbReference type="GO" id="GO:0071040">
    <property type="term" value="P:nuclear polyadenylation-dependent antisense transcript catabolic process"/>
    <property type="evidence" value="ECO:0007669"/>
    <property type="project" value="TreeGrafter"/>
</dbReference>
<dbReference type="Gene3D" id="1.10.150.80">
    <property type="entry name" value="HRDC domain"/>
    <property type="match status" value="1"/>
</dbReference>
<dbReference type="Pfam" id="PF01612">
    <property type="entry name" value="DNA_pol_A_exo1"/>
    <property type="match status" value="1"/>
</dbReference>
<dbReference type="Proteomes" id="UP000282613">
    <property type="component" value="Unassembled WGS sequence"/>
</dbReference>
<dbReference type="EMBL" id="UYRS01018294">
    <property type="protein sequence ID" value="VDK31601.1"/>
    <property type="molecule type" value="Genomic_DNA"/>
</dbReference>
<dbReference type="GO" id="GO:0000176">
    <property type="term" value="C:nuclear exosome (RNase complex)"/>
    <property type="evidence" value="ECO:0007669"/>
    <property type="project" value="TreeGrafter"/>
</dbReference>
<protein>
    <submittedName>
        <fullName evidence="4">3'-5' exonuclease domain-containing protein</fullName>
    </submittedName>
</protein>
<dbReference type="InterPro" id="IPR010997">
    <property type="entry name" value="HRDC-like_sf"/>
</dbReference>
<dbReference type="GO" id="GO:0071039">
    <property type="term" value="P:nuclear polyadenylation-dependent CUT catabolic process"/>
    <property type="evidence" value="ECO:0007669"/>
    <property type="project" value="TreeGrafter"/>
</dbReference>
<dbReference type="OrthoDB" id="2250022at2759"/>
<dbReference type="AlphaFoldDB" id="A0A0R3W0T3"/>
<evidence type="ECO:0000259" key="1">
    <source>
        <dbReference type="Pfam" id="PF01612"/>
    </source>
</evidence>
<dbReference type="GO" id="GO:0000175">
    <property type="term" value="F:3'-5'-RNA exonuclease activity"/>
    <property type="evidence" value="ECO:0007669"/>
    <property type="project" value="InterPro"/>
</dbReference>
<dbReference type="STRING" id="60517.A0A0R3W0T3"/>
<dbReference type="GO" id="GO:0005730">
    <property type="term" value="C:nucleolus"/>
    <property type="evidence" value="ECO:0007669"/>
    <property type="project" value="TreeGrafter"/>
</dbReference>
<dbReference type="InterPro" id="IPR002562">
    <property type="entry name" value="3'-5'_exonuclease_dom"/>
</dbReference>
<dbReference type="InterPro" id="IPR036397">
    <property type="entry name" value="RNaseH_sf"/>
</dbReference>
<evidence type="ECO:0000313" key="4">
    <source>
        <dbReference type="WBParaSite" id="TASK_0000329201-mRNA-1"/>
    </source>
</evidence>
<reference evidence="2 3" key="2">
    <citation type="submission" date="2018-11" db="EMBL/GenBank/DDBJ databases">
        <authorList>
            <consortium name="Pathogen Informatics"/>
        </authorList>
    </citation>
    <scope>NUCLEOTIDE SEQUENCE [LARGE SCALE GENOMIC DNA]</scope>
</reference>
<dbReference type="GO" id="GO:0000166">
    <property type="term" value="F:nucleotide binding"/>
    <property type="evidence" value="ECO:0007669"/>
    <property type="project" value="InterPro"/>
</dbReference>
<organism evidence="4">
    <name type="scientific">Taenia asiatica</name>
    <name type="common">Asian tapeworm</name>
    <dbReference type="NCBI Taxonomy" id="60517"/>
    <lineage>
        <taxon>Eukaryota</taxon>
        <taxon>Metazoa</taxon>
        <taxon>Spiralia</taxon>
        <taxon>Lophotrochozoa</taxon>
        <taxon>Platyhelminthes</taxon>
        <taxon>Cestoda</taxon>
        <taxon>Eucestoda</taxon>
        <taxon>Cyclophyllidea</taxon>
        <taxon>Taeniidae</taxon>
        <taxon>Taenia</taxon>
    </lineage>
</organism>
<sequence>MYIVHFFETGRSARALRFPRLSLAYLLQRCVGILPDKAFQLADWMIRPLPKALIHYARSDTHYLLYVAEVLRDLLAGQDLLTEVLQRSQALCLRIYKKPKLNTLEYLSKSHTAVRKCLDRRQLYALKYLCILRDTIARKEDESHAYVSHFRLITPPCEHSRGTWKMQCPGCLRNAEEVRNVHAEIPLQPHYISIGAMKYLHYLRISKHVVPLAKVVMRSKSINNAIIAMRGRLYQA</sequence>
<keyword evidence="3" id="KW-1185">Reference proteome</keyword>
<dbReference type="SUPFAM" id="SSF47819">
    <property type="entry name" value="HRDC-like"/>
    <property type="match status" value="1"/>
</dbReference>
<reference evidence="4" key="1">
    <citation type="submission" date="2017-02" db="UniProtKB">
        <authorList>
            <consortium name="WormBaseParasite"/>
        </authorList>
    </citation>
    <scope>IDENTIFICATION</scope>
</reference>